<gene>
    <name evidence="1" type="ORF">DIATSA_LOCUS1189</name>
</gene>
<proteinExistence type="predicted"/>
<evidence type="ECO:0000313" key="1">
    <source>
        <dbReference type="EMBL" id="CAG9782980.1"/>
    </source>
</evidence>
<name>A0A9N9QQ36_9NEOP</name>
<organism evidence="1 2">
    <name type="scientific">Diatraea saccharalis</name>
    <name type="common">sugarcane borer</name>
    <dbReference type="NCBI Taxonomy" id="40085"/>
    <lineage>
        <taxon>Eukaryota</taxon>
        <taxon>Metazoa</taxon>
        <taxon>Ecdysozoa</taxon>
        <taxon>Arthropoda</taxon>
        <taxon>Hexapoda</taxon>
        <taxon>Insecta</taxon>
        <taxon>Pterygota</taxon>
        <taxon>Neoptera</taxon>
        <taxon>Endopterygota</taxon>
        <taxon>Lepidoptera</taxon>
        <taxon>Glossata</taxon>
        <taxon>Ditrysia</taxon>
        <taxon>Pyraloidea</taxon>
        <taxon>Crambidae</taxon>
        <taxon>Crambinae</taxon>
        <taxon>Diatraea</taxon>
    </lineage>
</organism>
<evidence type="ECO:0000313" key="2">
    <source>
        <dbReference type="Proteomes" id="UP001153714"/>
    </source>
</evidence>
<reference evidence="1" key="2">
    <citation type="submission" date="2022-10" db="EMBL/GenBank/DDBJ databases">
        <authorList>
            <consortium name="ENA_rothamsted_submissions"/>
            <consortium name="culmorum"/>
            <person name="King R."/>
        </authorList>
    </citation>
    <scope>NUCLEOTIDE SEQUENCE</scope>
</reference>
<reference evidence="1" key="1">
    <citation type="submission" date="2021-12" db="EMBL/GenBank/DDBJ databases">
        <authorList>
            <person name="King R."/>
        </authorList>
    </citation>
    <scope>NUCLEOTIDE SEQUENCE</scope>
</reference>
<dbReference type="EMBL" id="OU893341">
    <property type="protein sequence ID" value="CAG9782980.1"/>
    <property type="molecule type" value="Genomic_DNA"/>
</dbReference>
<sequence length="876" mass="102328">MEFCPQLLAFQGVIISADNVHPFSRLTSKVGNEEKFKYIIDNISKFLHEGRYISSHEILDENKVRKFAFYVILNADLSVLTEITDLEEIALIIGTTPTIPKCLMCEIFWELHFEKFLYEAIAYTYPDLGLELASAFIDSIKYFSPSECLNKLQILCSGLYRIISRFPFFSLSNNILSDKLTVTFNNFQRCITYYTQPPKPELYNAMNEDERYKYIGNRLHSMLFLVYECVEQLTATQTLNPLTVNIYMLTYNENSMNPNRNFEFKICDHSNQMIRDCLNKCHVALMDKFQEVVMSVSLDIYCAWSEFEQSGITMQRKIGEFCHKVRTKLLSIPIISEHAVVDMLQQISCKPQELSDLVKSASVQTMIDNINSNCENKDVWLKALIQKDEVFTDESIVNCITSNIDLLNENESYELYKSKKDYLIENLENEEYLKSFVVKLFQQCNCDAKHEILEDYFSNNCFTDILETEDFINTMTEIFNKFIVSPDADLTDILCLFIQNPQKVYSKIFNLATENKHQADIMLKAMKLLENYSNHFYNSDTEPCIIRITLNTLCNLDSDAKKNNFIYFICELKNLNSITGTKLLLLVIMPKIHRALLVRDISTLNTQCKLLKEAYNLEELIEYRAPMLAMIGQILDVVRWKINTFNTICPPTLQLALELHFSFMNTYETEIPDNEKDWLKSKLEHLLPLNMYYYRKLWNHPGDNYVEIITGMELSNGMSTVQLATRLSQALCSSYQQEWINMWNDLTVFIDTEKLETFHDALFLITMLERGNRTEITWSCILYCYQCFIYLIRYNFFKQPLDVVQVSVVLEKIAVMCNFAQGDNVEDISRVILPLFAYLAERRNDYNFPVAEYLRTKLEDSRFLYAFTEVFTNGSD</sequence>
<dbReference type="AlphaFoldDB" id="A0A9N9QQ36"/>
<protein>
    <submittedName>
        <fullName evidence="1">Uncharacterized protein</fullName>
    </submittedName>
</protein>
<dbReference type="OrthoDB" id="6588253at2759"/>
<keyword evidence="2" id="KW-1185">Reference proteome</keyword>
<accession>A0A9N9QQ36</accession>
<dbReference type="Proteomes" id="UP001153714">
    <property type="component" value="Chromosome 10"/>
</dbReference>